<evidence type="ECO:0000313" key="12">
    <source>
        <dbReference type="Proteomes" id="UP000306575"/>
    </source>
</evidence>
<organism evidence="11 12">
    <name type="scientific">Shimia litoralis</name>
    <dbReference type="NCBI Taxonomy" id="420403"/>
    <lineage>
        <taxon>Bacteria</taxon>
        <taxon>Pseudomonadati</taxon>
        <taxon>Pseudomonadota</taxon>
        <taxon>Alphaproteobacteria</taxon>
        <taxon>Rhodobacterales</taxon>
        <taxon>Roseobacteraceae</taxon>
    </lineage>
</organism>
<proteinExistence type="predicted"/>
<dbReference type="PANTHER" id="PTHR32234:SF3">
    <property type="entry name" value="SUPPRESSION OF COPPER SENSITIVITY PROTEIN"/>
    <property type="match status" value="1"/>
</dbReference>
<feature type="transmembrane region" description="Helical" evidence="7">
    <location>
        <begin position="464"/>
        <end position="492"/>
    </location>
</feature>
<evidence type="ECO:0000256" key="1">
    <source>
        <dbReference type="ARBA" id="ARBA00004141"/>
    </source>
</evidence>
<dbReference type="SUPFAM" id="SSF52833">
    <property type="entry name" value="Thioredoxin-like"/>
    <property type="match status" value="1"/>
</dbReference>
<feature type="transmembrane region" description="Helical" evidence="7">
    <location>
        <begin position="528"/>
        <end position="545"/>
    </location>
</feature>
<keyword evidence="2 7" id="KW-0812">Transmembrane</keyword>
<evidence type="ECO:0000256" key="8">
    <source>
        <dbReference type="SAM" id="SignalP"/>
    </source>
</evidence>
<feature type="transmembrane region" description="Helical" evidence="7">
    <location>
        <begin position="347"/>
        <end position="380"/>
    </location>
</feature>
<feature type="transmembrane region" description="Helical" evidence="7">
    <location>
        <begin position="302"/>
        <end position="326"/>
    </location>
</feature>
<dbReference type="PANTHER" id="PTHR32234">
    <property type="entry name" value="THIOL:DISULFIDE INTERCHANGE PROTEIN DSBD"/>
    <property type="match status" value="1"/>
</dbReference>
<feature type="transmembrane region" description="Helical" evidence="7">
    <location>
        <begin position="504"/>
        <end position="522"/>
    </location>
</feature>
<keyword evidence="8" id="KW-0732">Signal</keyword>
<feature type="transmembrane region" description="Helical" evidence="7">
    <location>
        <begin position="386"/>
        <end position="410"/>
    </location>
</feature>
<dbReference type="CDD" id="cd02953">
    <property type="entry name" value="DsbDgamma"/>
    <property type="match status" value="1"/>
</dbReference>
<feature type="transmembrane region" description="Helical" evidence="7">
    <location>
        <begin position="552"/>
        <end position="573"/>
    </location>
</feature>
<dbReference type="GO" id="GO:0015035">
    <property type="term" value="F:protein-disulfide reductase activity"/>
    <property type="evidence" value="ECO:0007669"/>
    <property type="project" value="TreeGrafter"/>
</dbReference>
<gene>
    <name evidence="11" type="ORF">FAP39_16620</name>
</gene>
<dbReference type="InterPro" id="IPR003834">
    <property type="entry name" value="Cyt_c_assmbl_TM_dom"/>
</dbReference>
<evidence type="ECO:0000256" key="2">
    <source>
        <dbReference type="ARBA" id="ARBA00022692"/>
    </source>
</evidence>
<dbReference type="InterPro" id="IPR035671">
    <property type="entry name" value="DsbD_gamma"/>
</dbReference>
<dbReference type="InterPro" id="IPR036249">
    <property type="entry name" value="Thioredoxin-like_sf"/>
</dbReference>
<keyword evidence="3" id="KW-0201">Cytochrome c-type biogenesis</keyword>
<keyword evidence="5 7" id="KW-0472">Membrane</keyword>
<sequence>MHSFIRLRAYCVSSFLLFSMLVFAATQAIAATSEPFSTNAVIARLISVQDGVPPGAETLSAGLDLTLSEGWKTYWRSPGEVGIPPRIDWSGSENVAGVEMLWPAPERFTAFGIENFGYKDNVVFPLRVTLGRPGEPAHLAGAVKLLICSEVCIPETFDLALALPSGSKIDADSASQISTFLSRVPAEGGQAKVTDAVASIDAKRTILTLEMKSTTPFNTPDVFAELGANTALGKPDIRLGNGGRSLWARIPILTVDDEQYHDPILTVTDGPGRAFTLTPQLISAPPAPPFRPEQVVPSLGKIVWIALVAFMGGLILNVMPCVLPVLSIKLSSAIRAQKRGVRSIRIGFLVAAVGVMSFMLFLAAILYLLQMFGVAIGWGLQFQNPAFLALMFLVLAVFSANLFGLFELALPSSLQTRLSNAGGPSGHGADFATGFFGAVMATPCSAPFLGTAIAFAFAGRGVDIIVVFTAMGLGLAFPYLLIALFPGLVAALPKPGRWMVGLKLLLGTLLFGTAIWLLWVLIGVAGLLSTIFVAALSIALLLVLVRRPFSPAPRYFAIMLLAVLPMVSAELLAHQPSTGVAPLDGKINWLAFDRGNIARLVSQGEVVFVDVTADWCLTCKANKALVLERDPVLSALNSEGVITMQADWTRPDEEISRYLEANNRYGIPFNAIYGPEAPNGIVLSEILSSQDVLTTLNAARAVGIQSSTLDIEQ</sequence>
<comment type="caution">
    <text evidence="11">The sequence shown here is derived from an EMBL/GenBank/DDBJ whole genome shotgun (WGS) entry which is preliminary data.</text>
</comment>
<dbReference type="AlphaFoldDB" id="A0A4U7MUJ0"/>
<accession>A0A4U7MUJ0</accession>
<evidence type="ECO:0000256" key="6">
    <source>
        <dbReference type="ARBA" id="ARBA00023284"/>
    </source>
</evidence>
<feature type="transmembrane region" description="Helical" evidence="7">
    <location>
        <begin position="431"/>
        <end position="458"/>
    </location>
</feature>
<dbReference type="GO" id="GO:0017004">
    <property type="term" value="P:cytochrome complex assembly"/>
    <property type="evidence" value="ECO:0007669"/>
    <property type="project" value="UniProtKB-KW"/>
</dbReference>
<dbReference type="InterPro" id="IPR017937">
    <property type="entry name" value="Thioredoxin_CS"/>
</dbReference>
<dbReference type="OrthoDB" id="9811036at2"/>
<feature type="domain" description="Cytochrome C biogenesis protein transmembrane" evidence="9">
    <location>
        <begin position="304"/>
        <end position="518"/>
    </location>
</feature>
<evidence type="ECO:0000259" key="9">
    <source>
        <dbReference type="Pfam" id="PF02683"/>
    </source>
</evidence>
<dbReference type="InterPro" id="IPR028250">
    <property type="entry name" value="DsbDN"/>
</dbReference>
<dbReference type="GO" id="GO:0016020">
    <property type="term" value="C:membrane"/>
    <property type="evidence" value="ECO:0007669"/>
    <property type="project" value="UniProtKB-SubCell"/>
</dbReference>
<dbReference type="Gene3D" id="3.40.30.10">
    <property type="entry name" value="Glutaredoxin"/>
    <property type="match status" value="1"/>
</dbReference>
<dbReference type="EMBL" id="SULI01000035">
    <property type="protein sequence ID" value="TKZ15874.1"/>
    <property type="molecule type" value="Genomic_DNA"/>
</dbReference>
<keyword evidence="4 7" id="KW-1133">Transmembrane helix</keyword>
<feature type="chain" id="PRO_5020848716" evidence="8">
    <location>
        <begin position="25"/>
        <end position="713"/>
    </location>
</feature>
<dbReference type="PROSITE" id="PS00194">
    <property type="entry name" value="THIOREDOXIN_1"/>
    <property type="match status" value="1"/>
</dbReference>
<comment type="subcellular location">
    <subcellularLocation>
        <location evidence="1">Membrane</location>
        <topology evidence="1">Multi-pass membrane protein</topology>
    </subcellularLocation>
</comment>
<feature type="domain" description="Thiol:disulfide interchange protein DsbD N-terminal" evidence="10">
    <location>
        <begin position="58"/>
        <end position="160"/>
    </location>
</feature>
<evidence type="ECO:0000256" key="7">
    <source>
        <dbReference type="SAM" id="Phobius"/>
    </source>
</evidence>
<reference evidence="11 12" key="1">
    <citation type="submission" date="2019-04" db="EMBL/GenBank/DDBJ databases">
        <title>Genome sequence of Pelagicola litoralis CL-ES2.</title>
        <authorList>
            <person name="Cao J."/>
        </authorList>
    </citation>
    <scope>NUCLEOTIDE SEQUENCE [LARGE SCALE GENOMIC DNA]</scope>
    <source>
        <strain evidence="11 12">CL-ES2</strain>
    </source>
</reference>
<name>A0A4U7MUJ0_9RHOB</name>
<dbReference type="GO" id="GO:0045454">
    <property type="term" value="P:cell redox homeostasis"/>
    <property type="evidence" value="ECO:0007669"/>
    <property type="project" value="TreeGrafter"/>
</dbReference>
<dbReference type="Pfam" id="PF11412">
    <property type="entry name" value="DsbD_N"/>
    <property type="match status" value="1"/>
</dbReference>
<dbReference type="Proteomes" id="UP000306575">
    <property type="component" value="Unassembled WGS sequence"/>
</dbReference>
<evidence type="ECO:0000256" key="4">
    <source>
        <dbReference type="ARBA" id="ARBA00022989"/>
    </source>
</evidence>
<evidence type="ECO:0000256" key="3">
    <source>
        <dbReference type="ARBA" id="ARBA00022748"/>
    </source>
</evidence>
<evidence type="ECO:0000256" key="5">
    <source>
        <dbReference type="ARBA" id="ARBA00023136"/>
    </source>
</evidence>
<keyword evidence="12" id="KW-1185">Reference proteome</keyword>
<keyword evidence="6" id="KW-0676">Redox-active center</keyword>
<evidence type="ECO:0000259" key="10">
    <source>
        <dbReference type="Pfam" id="PF11412"/>
    </source>
</evidence>
<protein>
    <submittedName>
        <fullName evidence="11">Copper-binding protein</fullName>
    </submittedName>
</protein>
<dbReference type="Pfam" id="PF13899">
    <property type="entry name" value="Thioredoxin_7"/>
    <property type="match status" value="1"/>
</dbReference>
<feature type="signal peptide" evidence="8">
    <location>
        <begin position="1"/>
        <end position="24"/>
    </location>
</feature>
<evidence type="ECO:0000313" key="11">
    <source>
        <dbReference type="EMBL" id="TKZ15874.1"/>
    </source>
</evidence>
<dbReference type="Pfam" id="PF02683">
    <property type="entry name" value="DsbD_TM"/>
    <property type="match status" value="1"/>
</dbReference>